<keyword evidence="1" id="KW-0472">Membrane</keyword>
<accession>A0A7K3QXC6</accession>
<dbReference type="InterPro" id="IPR025325">
    <property type="entry name" value="DUF4231"/>
</dbReference>
<evidence type="ECO:0000256" key="1">
    <source>
        <dbReference type="SAM" id="Phobius"/>
    </source>
</evidence>
<feature type="transmembrane region" description="Helical" evidence="1">
    <location>
        <begin position="37"/>
        <end position="55"/>
    </location>
</feature>
<keyword evidence="1" id="KW-1133">Transmembrane helix</keyword>
<dbReference type="Pfam" id="PF14015">
    <property type="entry name" value="DUF4231"/>
    <property type="match status" value="1"/>
</dbReference>
<sequence length="153" mass="17437">MLDFPVDQRQFTYKDSLPRELDQLRTEAQHYRRIHNAFQSIIIMGSLGTTTAASLAETPSYLKWVTVGLSFAVGVSAGFTGYFKYRERSFYLQQTSDAIEQHATAFELGIPPYTGGEAENLAKLTKEVEFLRVEQRKREQQLDQPHEGRDGTV</sequence>
<proteinExistence type="predicted"/>
<reference evidence="2 3" key="1">
    <citation type="submission" date="2020-01" db="EMBL/GenBank/DDBJ databases">
        <title>Insect and environment-associated Actinomycetes.</title>
        <authorList>
            <person name="Currrie C."/>
            <person name="Chevrette M."/>
            <person name="Carlson C."/>
            <person name="Stubbendieck R."/>
            <person name="Wendt-Pienkowski E."/>
        </authorList>
    </citation>
    <scope>NUCLEOTIDE SEQUENCE [LARGE SCALE GENOMIC DNA]</scope>
    <source>
        <strain evidence="2 3">SID7754</strain>
    </source>
</reference>
<name>A0A7K3QXC6_9ACTN</name>
<comment type="caution">
    <text evidence="2">The sequence shown here is derived from an EMBL/GenBank/DDBJ whole genome shotgun (WGS) entry which is preliminary data.</text>
</comment>
<evidence type="ECO:0000313" key="2">
    <source>
        <dbReference type="EMBL" id="NEB94584.1"/>
    </source>
</evidence>
<feature type="transmembrane region" description="Helical" evidence="1">
    <location>
        <begin position="61"/>
        <end position="83"/>
    </location>
</feature>
<dbReference type="Proteomes" id="UP000470520">
    <property type="component" value="Unassembled WGS sequence"/>
</dbReference>
<organism evidence="2 3">
    <name type="scientific">Streptomyces bauhiniae</name>
    <dbReference type="NCBI Taxonomy" id="2340725"/>
    <lineage>
        <taxon>Bacteria</taxon>
        <taxon>Bacillati</taxon>
        <taxon>Actinomycetota</taxon>
        <taxon>Actinomycetes</taxon>
        <taxon>Kitasatosporales</taxon>
        <taxon>Streptomycetaceae</taxon>
        <taxon>Streptomyces</taxon>
    </lineage>
</organism>
<gene>
    <name evidence="2" type="ORF">G3I21_23380</name>
</gene>
<dbReference type="AlphaFoldDB" id="A0A7K3QXC6"/>
<dbReference type="EMBL" id="JAAGMR010000259">
    <property type="protein sequence ID" value="NEB94584.1"/>
    <property type="molecule type" value="Genomic_DNA"/>
</dbReference>
<dbReference type="NCBIfam" id="NF033634">
    <property type="entry name" value="SLATT_1"/>
    <property type="match status" value="1"/>
</dbReference>
<keyword evidence="1" id="KW-0812">Transmembrane</keyword>
<protein>
    <submittedName>
        <fullName evidence="2">DUF4231 domain-containing protein</fullName>
    </submittedName>
</protein>
<evidence type="ECO:0000313" key="3">
    <source>
        <dbReference type="Proteomes" id="UP000470520"/>
    </source>
</evidence>